<feature type="region of interest" description="Disordered" evidence="1">
    <location>
        <begin position="96"/>
        <end position="115"/>
    </location>
</feature>
<sequence length="131" mass="14439">MPLPPAARCGGGRRQRPRRLDCGLGRSHSQARRQHGVTGDRASAYLLLPASTPKPWQELEDGKAAGSLGGVALHGRRWQVRASVPPILSRNHEHVNHQAPQLQDLQLSSRRSSPTSSSSVARYIIRFDIIR</sequence>
<feature type="compositionally biased region" description="Low complexity" evidence="1">
    <location>
        <begin position="101"/>
        <end position="115"/>
    </location>
</feature>
<evidence type="ECO:0000256" key="1">
    <source>
        <dbReference type="SAM" id="MobiDB-lite"/>
    </source>
</evidence>
<dbReference type="AlphaFoldDB" id="A0AAQ3T2I9"/>
<accession>A0AAQ3T2I9</accession>
<feature type="region of interest" description="Disordered" evidence="1">
    <location>
        <begin position="1"/>
        <end position="40"/>
    </location>
</feature>
<keyword evidence="3" id="KW-1185">Reference proteome</keyword>
<dbReference type="Proteomes" id="UP001341281">
    <property type="component" value="Chromosome 03"/>
</dbReference>
<organism evidence="2 3">
    <name type="scientific">Paspalum notatum var. saurae</name>
    <dbReference type="NCBI Taxonomy" id="547442"/>
    <lineage>
        <taxon>Eukaryota</taxon>
        <taxon>Viridiplantae</taxon>
        <taxon>Streptophyta</taxon>
        <taxon>Embryophyta</taxon>
        <taxon>Tracheophyta</taxon>
        <taxon>Spermatophyta</taxon>
        <taxon>Magnoliopsida</taxon>
        <taxon>Liliopsida</taxon>
        <taxon>Poales</taxon>
        <taxon>Poaceae</taxon>
        <taxon>PACMAD clade</taxon>
        <taxon>Panicoideae</taxon>
        <taxon>Andropogonodae</taxon>
        <taxon>Paspaleae</taxon>
        <taxon>Paspalinae</taxon>
        <taxon>Paspalum</taxon>
    </lineage>
</organism>
<evidence type="ECO:0000313" key="3">
    <source>
        <dbReference type="Proteomes" id="UP001341281"/>
    </source>
</evidence>
<name>A0AAQ3T2I9_PASNO</name>
<evidence type="ECO:0000313" key="2">
    <source>
        <dbReference type="EMBL" id="WVZ64187.1"/>
    </source>
</evidence>
<reference evidence="2 3" key="1">
    <citation type="submission" date="2024-02" db="EMBL/GenBank/DDBJ databases">
        <title>High-quality chromosome-scale genome assembly of Pensacola bahiagrass (Paspalum notatum Flugge var. saurae).</title>
        <authorList>
            <person name="Vega J.M."/>
            <person name="Podio M."/>
            <person name="Orjuela J."/>
            <person name="Siena L.A."/>
            <person name="Pessino S.C."/>
            <person name="Combes M.C."/>
            <person name="Mariac C."/>
            <person name="Albertini E."/>
            <person name="Pupilli F."/>
            <person name="Ortiz J.P.A."/>
            <person name="Leblanc O."/>
        </authorList>
    </citation>
    <scope>NUCLEOTIDE SEQUENCE [LARGE SCALE GENOMIC DNA]</scope>
    <source>
        <strain evidence="2">R1</strain>
        <tissue evidence="2">Leaf</tissue>
    </source>
</reference>
<protein>
    <submittedName>
        <fullName evidence="2">Uncharacterized protein</fullName>
    </submittedName>
</protein>
<gene>
    <name evidence="2" type="ORF">U9M48_013749</name>
</gene>
<proteinExistence type="predicted"/>
<dbReference type="EMBL" id="CP144747">
    <property type="protein sequence ID" value="WVZ64187.1"/>
    <property type="molecule type" value="Genomic_DNA"/>
</dbReference>